<dbReference type="EMBL" id="JADBEF010000001">
    <property type="protein sequence ID" value="MBE1559618.1"/>
    <property type="molecule type" value="Genomic_DNA"/>
</dbReference>
<evidence type="ECO:0008006" key="3">
    <source>
        <dbReference type="Google" id="ProtNLM"/>
    </source>
</evidence>
<evidence type="ECO:0000313" key="1">
    <source>
        <dbReference type="EMBL" id="MBE1559618.1"/>
    </source>
</evidence>
<dbReference type="RefSeq" id="WP_192774861.1">
    <property type="nucleotide sequence ID" value="NZ_BAAASY010000001.1"/>
</dbReference>
<gene>
    <name evidence="1" type="ORF">H4W81_002397</name>
</gene>
<reference evidence="1 2" key="1">
    <citation type="submission" date="2020-10" db="EMBL/GenBank/DDBJ databases">
        <title>Sequencing the genomes of 1000 actinobacteria strains.</title>
        <authorList>
            <person name="Klenk H.-P."/>
        </authorList>
    </citation>
    <scope>NUCLEOTIDE SEQUENCE [LARGE SCALE GENOMIC DNA]</scope>
    <source>
        <strain evidence="1 2">DSM 43748</strain>
    </source>
</reference>
<sequence length="124" mass="13000">MRAAWRQSAVTAWCSRAVALMEVASLVRRWASSPSSASHPVGGSTSAPPWPSSTASVVAVTVGMPASFTASSAANCWARVASAARRPRNHVTPAARDYTACRLMAEVWAARHPVLLLGVTVLEG</sequence>
<name>A0ABR9KD24_9ACTN</name>
<protein>
    <recommendedName>
        <fullName evidence="3">Secreted protein</fullName>
    </recommendedName>
</protein>
<evidence type="ECO:0000313" key="2">
    <source>
        <dbReference type="Proteomes" id="UP000661607"/>
    </source>
</evidence>
<organism evidence="1 2">
    <name type="scientific">Nonomuraea africana</name>
    <dbReference type="NCBI Taxonomy" id="46171"/>
    <lineage>
        <taxon>Bacteria</taxon>
        <taxon>Bacillati</taxon>
        <taxon>Actinomycetota</taxon>
        <taxon>Actinomycetes</taxon>
        <taxon>Streptosporangiales</taxon>
        <taxon>Streptosporangiaceae</taxon>
        <taxon>Nonomuraea</taxon>
    </lineage>
</organism>
<accession>A0ABR9KD24</accession>
<dbReference type="Proteomes" id="UP000661607">
    <property type="component" value="Unassembled WGS sequence"/>
</dbReference>
<comment type="caution">
    <text evidence="1">The sequence shown here is derived from an EMBL/GenBank/DDBJ whole genome shotgun (WGS) entry which is preliminary data.</text>
</comment>
<proteinExistence type="predicted"/>
<keyword evidence="2" id="KW-1185">Reference proteome</keyword>